<dbReference type="CDD" id="cd07045">
    <property type="entry name" value="BMC_CcmK_like"/>
    <property type="match status" value="1"/>
</dbReference>
<proteinExistence type="inferred from homology"/>
<feature type="region of interest" description="Disordered" evidence="2">
    <location>
        <begin position="156"/>
        <end position="179"/>
    </location>
</feature>
<evidence type="ECO:0000259" key="3">
    <source>
        <dbReference type="PROSITE" id="PS51930"/>
    </source>
</evidence>
<comment type="caution">
    <text evidence="4">The sequence shown here is derived from an EMBL/GenBank/DDBJ whole genome shotgun (WGS) entry which is preliminary data.</text>
</comment>
<dbReference type="InterPro" id="IPR000249">
    <property type="entry name" value="BMC_dom"/>
</dbReference>
<sequence length="221" mass="24140">MQALGFIEVRGKVAAIEAADTCLKSANIKLIGCELTTGALITVKIEGDVGAVNSAISAAKARDVVQNQLIATLVIPRPAKGISSMTELEATRQVISEVKIGDSENNSENEIVNDHTSMLENRKVEDHNKDTTDAQKISTVINISIDKSDKVKAELEKNNDVNDTDGQSVTENQESEDGNKFTCNLCRDPMCLRKRGQPKNLCMHYKDKMESAEGDINYDVK</sequence>
<dbReference type="PROSITE" id="PS51930">
    <property type="entry name" value="BMC_2"/>
    <property type="match status" value="1"/>
</dbReference>
<dbReference type="Pfam" id="PF00936">
    <property type="entry name" value="BMC"/>
    <property type="match status" value="1"/>
</dbReference>
<dbReference type="PANTHER" id="PTHR33941">
    <property type="entry name" value="PROPANEDIOL UTILIZATION PROTEIN PDUA"/>
    <property type="match status" value="1"/>
</dbReference>
<dbReference type="PANTHER" id="PTHR33941:SF11">
    <property type="entry name" value="BACTERIAL MICROCOMPARTMENT SHELL PROTEIN PDUJ"/>
    <property type="match status" value="1"/>
</dbReference>
<accession>A0A949TX55</accession>
<feature type="domain" description="BMC" evidence="3">
    <location>
        <begin position="3"/>
        <end position="87"/>
    </location>
</feature>
<evidence type="ECO:0000256" key="2">
    <source>
        <dbReference type="SAM" id="MobiDB-lite"/>
    </source>
</evidence>
<keyword evidence="5" id="KW-1185">Reference proteome</keyword>
<comment type="similarity">
    <text evidence="1">Belongs to the bacterial microcompartments protein family.</text>
</comment>
<organism evidence="4 5">
    <name type="scientific">Clostridium thailandense</name>
    <dbReference type="NCBI Taxonomy" id="2794346"/>
    <lineage>
        <taxon>Bacteria</taxon>
        <taxon>Bacillati</taxon>
        <taxon>Bacillota</taxon>
        <taxon>Clostridia</taxon>
        <taxon>Eubacteriales</taxon>
        <taxon>Clostridiaceae</taxon>
        <taxon>Clostridium</taxon>
    </lineage>
</organism>
<dbReference type="GO" id="GO:0031469">
    <property type="term" value="C:bacterial microcompartment"/>
    <property type="evidence" value="ECO:0007669"/>
    <property type="project" value="UniProtKB-UniRule"/>
</dbReference>
<reference evidence="4" key="1">
    <citation type="submission" date="2020-12" db="EMBL/GenBank/DDBJ databases">
        <title>Clostridium thailandense sp. nov., a novel acetogenic bacterium isolated from peat land soil in Thailand.</title>
        <authorList>
            <person name="Chaikitkaew S."/>
            <person name="Birkeland N.K."/>
        </authorList>
    </citation>
    <scope>NUCLEOTIDE SEQUENCE</scope>
    <source>
        <strain evidence="4">PL3</strain>
    </source>
</reference>
<dbReference type="InterPro" id="IPR044872">
    <property type="entry name" value="CcmK/CsoS1_BMC"/>
</dbReference>
<gene>
    <name evidence="4" type="ORF">I6U48_11310</name>
</gene>
<evidence type="ECO:0000313" key="4">
    <source>
        <dbReference type="EMBL" id="MBV7273496.1"/>
    </source>
</evidence>
<evidence type="ECO:0000313" key="5">
    <source>
        <dbReference type="Proteomes" id="UP000694308"/>
    </source>
</evidence>
<name>A0A949TX55_9CLOT</name>
<dbReference type="EMBL" id="JAEEGC010000047">
    <property type="protein sequence ID" value="MBV7273496.1"/>
    <property type="molecule type" value="Genomic_DNA"/>
</dbReference>
<dbReference type="SMART" id="SM00877">
    <property type="entry name" value="BMC"/>
    <property type="match status" value="1"/>
</dbReference>
<protein>
    <submittedName>
        <fullName evidence="4">BMC domain-containing protein</fullName>
    </submittedName>
</protein>
<dbReference type="InterPro" id="IPR050575">
    <property type="entry name" value="BMC_shell"/>
</dbReference>
<evidence type="ECO:0000256" key="1">
    <source>
        <dbReference type="PROSITE-ProRule" id="PRU01278"/>
    </source>
</evidence>
<dbReference type="Proteomes" id="UP000694308">
    <property type="component" value="Unassembled WGS sequence"/>
</dbReference>
<dbReference type="AlphaFoldDB" id="A0A949TX55"/>